<evidence type="ECO:0000313" key="7">
    <source>
        <dbReference type="Proteomes" id="UP000555728"/>
    </source>
</evidence>
<dbReference type="InterPro" id="IPR001029">
    <property type="entry name" value="Flagellin_N"/>
</dbReference>
<reference evidence="6 7" key="1">
    <citation type="submission" date="2020-08" db="EMBL/GenBank/DDBJ databases">
        <title>Genome sequencing of Purple Non-Sulfur Bacteria from various extreme environments.</title>
        <authorList>
            <person name="Mayer M."/>
        </authorList>
    </citation>
    <scope>NUCLEOTIDE SEQUENCE [LARGE SCALE GENOMIC DNA]</scope>
    <source>
        <strain evidence="6 7">JA135</strain>
    </source>
</reference>
<comment type="subcellular location">
    <subcellularLocation>
        <location evidence="3">Secreted</location>
    </subcellularLocation>
    <subcellularLocation>
        <location evidence="3">Bacterial flagellum</location>
    </subcellularLocation>
</comment>
<dbReference type="Pfam" id="PF00700">
    <property type="entry name" value="Flagellin_C"/>
    <property type="match status" value="1"/>
</dbReference>
<dbReference type="Proteomes" id="UP000555728">
    <property type="component" value="Unassembled WGS sequence"/>
</dbReference>
<keyword evidence="6" id="KW-0969">Cilium</keyword>
<dbReference type="GO" id="GO:0009288">
    <property type="term" value="C:bacterial-type flagellum"/>
    <property type="evidence" value="ECO:0007669"/>
    <property type="project" value="UniProtKB-SubCell"/>
</dbReference>
<dbReference type="InterPro" id="IPR001492">
    <property type="entry name" value="Flagellin"/>
</dbReference>
<evidence type="ECO:0000256" key="3">
    <source>
        <dbReference type="RuleBase" id="RU362073"/>
    </source>
</evidence>
<dbReference type="GO" id="GO:0005198">
    <property type="term" value="F:structural molecule activity"/>
    <property type="evidence" value="ECO:0007669"/>
    <property type="project" value="UniProtKB-UniRule"/>
</dbReference>
<comment type="function">
    <text evidence="3">Flagellin is the subunit protein which polymerizes to form the filaments of bacterial flagella.</text>
</comment>
<gene>
    <name evidence="6" type="ORF">GGD88_000603</name>
</gene>
<evidence type="ECO:0000256" key="1">
    <source>
        <dbReference type="ARBA" id="ARBA00005709"/>
    </source>
</evidence>
<feature type="domain" description="Flagellin C-terminal" evidence="5">
    <location>
        <begin position="189"/>
        <end position="274"/>
    </location>
</feature>
<dbReference type="SUPFAM" id="SSF64518">
    <property type="entry name" value="Phase 1 flagellin"/>
    <property type="match status" value="1"/>
</dbReference>
<comment type="similarity">
    <text evidence="1 3">Belongs to the bacterial flagellin family.</text>
</comment>
<keyword evidence="2 3" id="KW-0975">Bacterial flagellum</keyword>
<keyword evidence="3" id="KW-0964">Secreted</keyword>
<dbReference type="PANTHER" id="PTHR42792">
    <property type="entry name" value="FLAGELLIN"/>
    <property type="match status" value="1"/>
</dbReference>
<dbReference type="GO" id="GO:0005576">
    <property type="term" value="C:extracellular region"/>
    <property type="evidence" value="ECO:0007669"/>
    <property type="project" value="UniProtKB-SubCell"/>
</dbReference>
<dbReference type="Pfam" id="PF00669">
    <property type="entry name" value="Flagellin_N"/>
    <property type="match status" value="1"/>
</dbReference>
<dbReference type="PANTHER" id="PTHR42792:SF2">
    <property type="entry name" value="FLAGELLIN"/>
    <property type="match status" value="1"/>
</dbReference>
<dbReference type="EMBL" id="JACIGI010000003">
    <property type="protein sequence ID" value="MBB4284892.1"/>
    <property type="molecule type" value="Genomic_DNA"/>
</dbReference>
<name>A0A7W6RYH0_9PROT</name>
<dbReference type="InterPro" id="IPR046358">
    <property type="entry name" value="Flagellin_C"/>
</dbReference>
<dbReference type="Gene3D" id="1.20.1330.10">
    <property type="entry name" value="f41 fragment of flagellin, N-terminal domain"/>
    <property type="match status" value="1"/>
</dbReference>
<keyword evidence="7" id="KW-1185">Reference proteome</keyword>
<evidence type="ECO:0000256" key="2">
    <source>
        <dbReference type="ARBA" id="ARBA00023143"/>
    </source>
</evidence>
<dbReference type="PRINTS" id="PR00207">
    <property type="entry name" value="FLAGELLIN"/>
</dbReference>
<evidence type="ECO:0000313" key="6">
    <source>
        <dbReference type="EMBL" id="MBB4284892.1"/>
    </source>
</evidence>
<dbReference type="RefSeq" id="WP_184431552.1">
    <property type="nucleotide sequence ID" value="NZ_JACIGI010000003.1"/>
</dbReference>
<evidence type="ECO:0000259" key="5">
    <source>
        <dbReference type="Pfam" id="PF00700"/>
    </source>
</evidence>
<dbReference type="AlphaFoldDB" id="A0A7W6RYH0"/>
<organism evidence="6 7">
    <name type="scientific">Roseospira goensis</name>
    <dbReference type="NCBI Taxonomy" id="391922"/>
    <lineage>
        <taxon>Bacteria</taxon>
        <taxon>Pseudomonadati</taxon>
        <taxon>Pseudomonadota</taxon>
        <taxon>Alphaproteobacteria</taxon>
        <taxon>Rhodospirillales</taxon>
        <taxon>Rhodospirillaceae</taxon>
        <taxon>Roseospira</taxon>
    </lineage>
</organism>
<proteinExistence type="inferred from homology"/>
<sequence length="274" mass="29628">MADITLSSATRSNLLSLQRTTDLIDRTQGRLSTGKKVNSAIDDALSFFKARNLSDRASDLSTIKNNITEGINVVQTAVKSLESMEDVIKQMKALASTAKSEDSSTVRKTLASQFNDLASQLNHIVNDAEYNGVNLLNTSGETFELVFSEQTTTRRLDVDSTKLLAAQLGGGIDTAANDWASAANPDTSLTNIDSALTKVREEAQRFGTNAALMEIRKDFTEEMINTLEGGASQLVNADVNAESANMLALQTRQQLGTISLSIAQQSEQSVLRLF</sequence>
<feature type="domain" description="Flagellin N-terminal" evidence="4">
    <location>
        <begin position="11"/>
        <end position="138"/>
    </location>
</feature>
<accession>A0A7W6RYH0</accession>
<evidence type="ECO:0000259" key="4">
    <source>
        <dbReference type="Pfam" id="PF00669"/>
    </source>
</evidence>
<keyword evidence="6" id="KW-0282">Flagellum</keyword>
<protein>
    <recommendedName>
        <fullName evidence="3">Flagellin</fullName>
    </recommendedName>
</protein>
<keyword evidence="6" id="KW-0966">Cell projection</keyword>
<comment type="caution">
    <text evidence="6">The sequence shown here is derived from an EMBL/GenBank/DDBJ whole genome shotgun (WGS) entry which is preliminary data.</text>
</comment>